<sequence>MDSQQQQQHAHLANAGAWQVAPPSAYMMSAPPMPPQQQQHVAQHHQVYQQQYQQHPAMMEQQQHHPLGHNHLPHIPAPPPPMSHTQGYGMPPQDLPRGGSGGRRTPPPYRDSYRDRSYSPLPRHRRSPSPRGYRDSRGYERDMDYRGYDRGHYDRGYDRGGYDRSDRDYDRDSRGGGYDRGYGRSYDRDHDRGYGRSSYDRGYGNRGRSPPRRSRTVNRGSEEDRLASRTLYVGNIPYSFREIEIEDMFKKFGTIIKITVVLDQYTGRNKGFAFVEFEDRKNAEEAMEQYNGFAVEGRRLKMDWDIGLNKKDIKPRAVTETTENSTAEASPQSHTVVTTGASTPAHHDTQAPTEDVKAAIDGEGVQADSHADQSTEPLTTHNAETEHQKANEPQTESLPATTEHQAETSHQEQTGHGEDQPVQPSETVSAAPAEI</sequence>
<dbReference type="Pfam" id="PF00076">
    <property type="entry name" value="RRM_1"/>
    <property type="match status" value="1"/>
</dbReference>
<dbReference type="OrthoDB" id="439808at2759"/>
<keyword evidence="1" id="KW-0694">RNA-binding</keyword>
<dbReference type="GO" id="GO:0003723">
    <property type="term" value="F:RNA binding"/>
    <property type="evidence" value="ECO:0007669"/>
    <property type="project" value="UniProtKB-UniRule"/>
</dbReference>
<feature type="region of interest" description="Disordered" evidence="2">
    <location>
        <begin position="315"/>
        <end position="353"/>
    </location>
</feature>
<dbReference type="InterPro" id="IPR050441">
    <property type="entry name" value="RBM"/>
</dbReference>
<proteinExistence type="predicted"/>
<organism evidence="4 5">
    <name type="scientific">Dissophora globulifera</name>
    <dbReference type="NCBI Taxonomy" id="979702"/>
    <lineage>
        <taxon>Eukaryota</taxon>
        <taxon>Fungi</taxon>
        <taxon>Fungi incertae sedis</taxon>
        <taxon>Mucoromycota</taxon>
        <taxon>Mortierellomycotina</taxon>
        <taxon>Mortierellomycetes</taxon>
        <taxon>Mortierellales</taxon>
        <taxon>Mortierellaceae</taxon>
        <taxon>Dissophora</taxon>
    </lineage>
</organism>
<evidence type="ECO:0000313" key="5">
    <source>
        <dbReference type="Proteomes" id="UP000738325"/>
    </source>
</evidence>
<dbReference type="Gene3D" id="3.30.70.330">
    <property type="match status" value="1"/>
</dbReference>
<dbReference type="EMBL" id="JAAAIP010000510">
    <property type="protein sequence ID" value="KAG0315851.1"/>
    <property type="molecule type" value="Genomic_DNA"/>
</dbReference>
<evidence type="ECO:0000256" key="1">
    <source>
        <dbReference type="PROSITE-ProRule" id="PRU00176"/>
    </source>
</evidence>
<protein>
    <recommendedName>
        <fullName evidence="3">RRM domain-containing protein</fullName>
    </recommendedName>
</protein>
<comment type="caution">
    <text evidence="4">The sequence shown here is derived from an EMBL/GenBank/DDBJ whole genome shotgun (WGS) entry which is preliminary data.</text>
</comment>
<feature type="region of interest" description="Disordered" evidence="2">
    <location>
        <begin position="53"/>
        <end position="223"/>
    </location>
</feature>
<dbReference type="SUPFAM" id="SSF54928">
    <property type="entry name" value="RNA-binding domain, RBD"/>
    <property type="match status" value="1"/>
</dbReference>
<dbReference type="InterPro" id="IPR000504">
    <property type="entry name" value="RRM_dom"/>
</dbReference>
<feature type="compositionally biased region" description="Basic and acidic residues" evidence="2">
    <location>
        <begin position="181"/>
        <end position="194"/>
    </location>
</feature>
<feature type="compositionally biased region" description="Low complexity" evidence="2">
    <location>
        <begin position="53"/>
        <end position="65"/>
    </location>
</feature>
<dbReference type="Proteomes" id="UP000738325">
    <property type="component" value="Unassembled WGS sequence"/>
</dbReference>
<dbReference type="PANTHER" id="PTHR48034">
    <property type="entry name" value="TRANSFORMER-2 SEX-DETERMINING PROTEIN-RELATED"/>
    <property type="match status" value="1"/>
</dbReference>
<evidence type="ECO:0000313" key="4">
    <source>
        <dbReference type="EMBL" id="KAG0315851.1"/>
    </source>
</evidence>
<feature type="compositionally biased region" description="Low complexity" evidence="2">
    <location>
        <begin position="319"/>
        <end position="330"/>
    </location>
</feature>
<name>A0A9P6UR18_9FUNG</name>
<dbReference type="InterPro" id="IPR035979">
    <property type="entry name" value="RBD_domain_sf"/>
</dbReference>
<evidence type="ECO:0000256" key="2">
    <source>
        <dbReference type="SAM" id="MobiDB-lite"/>
    </source>
</evidence>
<dbReference type="PROSITE" id="PS50102">
    <property type="entry name" value="RRM"/>
    <property type="match status" value="1"/>
</dbReference>
<feature type="region of interest" description="Disordered" evidence="2">
    <location>
        <begin position="365"/>
        <end position="435"/>
    </location>
</feature>
<feature type="compositionally biased region" description="Basic and acidic residues" evidence="2">
    <location>
        <begin position="404"/>
        <end position="419"/>
    </location>
</feature>
<dbReference type="CDD" id="cd00590">
    <property type="entry name" value="RRM_SF"/>
    <property type="match status" value="1"/>
</dbReference>
<dbReference type="InterPro" id="IPR012677">
    <property type="entry name" value="Nucleotide-bd_a/b_plait_sf"/>
</dbReference>
<reference evidence="4" key="1">
    <citation type="journal article" date="2020" name="Fungal Divers.">
        <title>Resolving the Mortierellaceae phylogeny through synthesis of multi-gene phylogenetics and phylogenomics.</title>
        <authorList>
            <person name="Vandepol N."/>
            <person name="Liber J."/>
            <person name="Desiro A."/>
            <person name="Na H."/>
            <person name="Kennedy M."/>
            <person name="Barry K."/>
            <person name="Grigoriev I.V."/>
            <person name="Miller A.N."/>
            <person name="O'Donnell K."/>
            <person name="Stajich J.E."/>
            <person name="Bonito G."/>
        </authorList>
    </citation>
    <scope>NUCLEOTIDE SEQUENCE</scope>
    <source>
        <strain evidence="4">REB-010B</strain>
    </source>
</reference>
<feature type="domain" description="RRM" evidence="3">
    <location>
        <begin position="229"/>
        <end position="307"/>
    </location>
</feature>
<feature type="compositionally biased region" description="Basic and acidic residues" evidence="2">
    <location>
        <begin position="132"/>
        <end position="174"/>
    </location>
</feature>
<feature type="compositionally biased region" description="Polar residues" evidence="2">
    <location>
        <begin position="372"/>
        <end position="382"/>
    </location>
</feature>
<accession>A0A9P6UR18</accession>
<feature type="compositionally biased region" description="Polar residues" evidence="2">
    <location>
        <begin position="331"/>
        <end position="342"/>
    </location>
</feature>
<gene>
    <name evidence="4" type="ORF">BGZ99_007229</name>
</gene>
<feature type="compositionally biased region" description="Low complexity" evidence="2">
    <location>
        <begin position="195"/>
        <end position="208"/>
    </location>
</feature>
<keyword evidence="5" id="KW-1185">Reference proteome</keyword>
<dbReference type="SMART" id="SM00360">
    <property type="entry name" value="RRM"/>
    <property type="match status" value="1"/>
</dbReference>
<evidence type="ECO:0000259" key="3">
    <source>
        <dbReference type="PROSITE" id="PS50102"/>
    </source>
</evidence>
<dbReference type="AlphaFoldDB" id="A0A9P6UR18"/>
<feature type="compositionally biased region" description="Polar residues" evidence="2">
    <location>
        <begin position="391"/>
        <end position="403"/>
    </location>
</feature>